<dbReference type="AlphaFoldDB" id="A0A167L0N7"/>
<dbReference type="InterPro" id="IPR051477">
    <property type="entry name" value="Expansin_CellWall"/>
</dbReference>
<feature type="compositionally biased region" description="Low complexity" evidence="2">
    <location>
        <begin position="172"/>
        <end position="249"/>
    </location>
</feature>
<evidence type="ECO:0000313" key="5">
    <source>
        <dbReference type="Proteomes" id="UP000076738"/>
    </source>
</evidence>
<organism evidence="4 5">
    <name type="scientific">Calocera viscosa (strain TUFC12733)</name>
    <dbReference type="NCBI Taxonomy" id="1330018"/>
    <lineage>
        <taxon>Eukaryota</taxon>
        <taxon>Fungi</taxon>
        <taxon>Dikarya</taxon>
        <taxon>Basidiomycota</taxon>
        <taxon>Agaricomycotina</taxon>
        <taxon>Dacrymycetes</taxon>
        <taxon>Dacrymycetales</taxon>
        <taxon>Dacrymycetaceae</taxon>
        <taxon>Calocera</taxon>
    </lineage>
</organism>
<accession>A0A167L0N7</accession>
<feature type="signal peptide" evidence="3">
    <location>
        <begin position="1"/>
        <end position="19"/>
    </location>
</feature>
<feature type="compositionally biased region" description="Acidic residues" evidence="2">
    <location>
        <begin position="157"/>
        <end position="171"/>
    </location>
</feature>
<evidence type="ECO:0008006" key="6">
    <source>
        <dbReference type="Google" id="ProtNLM"/>
    </source>
</evidence>
<reference evidence="4 5" key="1">
    <citation type="journal article" date="2016" name="Mol. Biol. Evol.">
        <title>Comparative Genomics of Early-Diverging Mushroom-Forming Fungi Provides Insights into the Origins of Lignocellulose Decay Capabilities.</title>
        <authorList>
            <person name="Nagy L.G."/>
            <person name="Riley R."/>
            <person name="Tritt A."/>
            <person name="Adam C."/>
            <person name="Daum C."/>
            <person name="Floudas D."/>
            <person name="Sun H."/>
            <person name="Yadav J.S."/>
            <person name="Pangilinan J."/>
            <person name="Larsson K.H."/>
            <person name="Matsuura K."/>
            <person name="Barry K."/>
            <person name="Labutti K."/>
            <person name="Kuo R."/>
            <person name="Ohm R.A."/>
            <person name="Bhattacharya S.S."/>
            <person name="Shirouzu T."/>
            <person name="Yoshinaga Y."/>
            <person name="Martin F.M."/>
            <person name="Grigoriev I.V."/>
            <person name="Hibbett D.S."/>
        </authorList>
    </citation>
    <scope>NUCLEOTIDE SEQUENCE [LARGE SCALE GENOMIC DNA]</scope>
    <source>
        <strain evidence="4 5">TUFC12733</strain>
    </source>
</reference>
<dbReference type="STRING" id="1330018.A0A167L0N7"/>
<dbReference type="Proteomes" id="UP000076738">
    <property type="component" value="Unassembled WGS sequence"/>
</dbReference>
<dbReference type="CDD" id="cd22191">
    <property type="entry name" value="DPBB_RlpA_EXP_N-like"/>
    <property type="match status" value="1"/>
</dbReference>
<gene>
    <name evidence="4" type="ORF">CALVIDRAFT_599363</name>
</gene>
<evidence type="ECO:0000313" key="4">
    <source>
        <dbReference type="EMBL" id="KZO95216.1"/>
    </source>
</evidence>
<dbReference type="EMBL" id="KV417290">
    <property type="protein sequence ID" value="KZO95216.1"/>
    <property type="molecule type" value="Genomic_DNA"/>
</dbReference>
<protein>
    <recommendedName>
        <fullName evidence="6">RlpA-like protein double-psi beta-barrel domain-containing protein</fullName>
    </recommendedName>
</protein>
<dbReference type="PANTHER" id="PTHR31836:SF28">
    <property type="entry name" value="SRCR DOMAIN-CONTAINING PROTEIN-RELATED"/>
    <property type="match status" value="1"/>
</dbReference>
<keyword evidence="1 3" id="KW-0732">Signal</keyword>
<feature type="region of interest" description="Disordered" evidence="2">
    <location>
        <begin position="146"/>
        <end position="250"/>
    </location>
</feature>
<feature type="chain" id="PRO_5007889633" description="RlpA-like protein double-psi beta-barrel domain-containing protein" evidence="3">
    <location>
        <begin position="20"/>
        <end position="275"/>
    </location>
</feature>
<evidence type="ECO:0000256" key="3">
    <source>
        <dbReference type="SAM" id="SignalP"/>
    </source>
</evidence>
<evidence type="ECO:0000256" key="2">
    <source>
        <dbReference type="SAM" id="MobiDB-lite"/>
    </source>
</evidence>
<dbReference type="OrthoDB" id="623670at2759"/>
<evidence type="ECO:0000256" key="1">
    <source>
        <dbReference type="ARBA" id="ARBA00022729"/>
    </source>
</evidence>
<dbReference type="SUPFAM" id="SSF50685">
    <property type="entry name" value="Barwin-like endoglucanases"/>
    <property type="match status" value="1"/>
</dbReference>
<name>A0A167L0N7_CALVF</name>
<dbReference type="Gene3D" id="2.40.40.10">
    <property type="entry name" value="RlpA-like domain"/>
    <property type="match status" value="1"/>
</dbReference>
<proteinExistence type="predicted"/>
<sequence>MVSTLYLCFLGLAFGLVSGTHLHQKARHDKRHHGRSLSSDSVTKRDDTFTGRATWFNVGLGACGQNNVPSDYIVALNYIQYGDGYPGPYCFQSITIEYNGQQEVATIMDECPQGSCDASGQLDLSTGLFTAFAGLDVGQFDMTWWFNDDPPSGSDGSGDDDNNNNGNDDDGSTTSTDPAPWTSTQTSSTTSSSDPAPWTSTTTSTTSSEASTTSTASPSLSSTNASPGGSNTASGTSTTASAPSESATSQMDNVVAMDNLLVAFGEIVIAGGGQN</sequence>
<keyword evidence="5" id="KW-1185">Reference proteome</keyword>
<dbReference type="InterPro" id="IPR036908">
    <property type="entry name" value="RlpA-like_sf"/>
</dbReference>
<dbReference type="PANTHER" id="PTHR31836">
    <property type="match status" value="1"/>
</dbReference>